<organism evidence="1 2">
    <name type="scientific">Armillaria luteobubalina</name>
    <dbReference type="NCBI Taxonomy" id="153913"/>
    <lineage>
        <taxon>Eukaryota</taxon>
        <taxon>Fungi</taxon>
        <taxon>Dikarya</taxon>
        <taxon>Basidiomycota</taxon>
        <taxon>Agaricomycotina</taxon>
        <taxon>Agaricomycetes</taxon>
        <taxon>Agaricomycetidae</taxon>
        <taxon>Agaricales</taxon>
        <taxon>Marasmiineae</taxon>
        <taxon>Physalacriaceae</taxon>
        <taxon>Armillaria</taxon>
    </lineage>
</organism>
<accession>A0AA39PZ30</accession>
<evidence type="ECO:0000313" key="1">
    <source>
        <dbReference type="EMBL" id="KAK0493232.1"/>
    </source>
</evidence>
<gene>
    <name evidence="1" type="ORF">EDD18DRAFT_1465075</name>
</gene>
<reference evidence="1" key="1">
    <citation type="submission" date="2023-06" db="EMBL/GenBank/DDBJ databases">
        <authorList>
            <consortium name="Lawrence Berkeley National Laboratory"/>
            <person name="Ahrendt S."/>
            <person name="Sahu N."/>
            <person name="Indic B."/>
            <person name="Wong-Bajracharya J."/>
            <person name="Merenyi Z."/>
            <person name="Ke H.-M."/>
            <person name="Monk M."/>
            <person name="Kocsube S."/>
            <person name="Drula E."/>
            <person name="Lipzen A."/>
            <person name="Balint B."/>
            <person name="Henrissat B."/>
            <person name="Andreopoulos B."/>
            <person name="Martin F.M."/>
            <person name="Harder C.B."/>
            <person name="Rigling D."/>
            <person name="Ford K.L."/>
            <person name="Foster G.D."/>
            <person name="Pangilinan J."/>
            <person name="Papanicolaou A."/>
            <person name="Barry K."/>
            <person name="LaButti K."/>
            <person name="Viragh M."/>
            <person name="Koriabine M."/>
            <person name="Yan M."/>
            <person name="Riley R."/>
            <person name="Champramary S."/>
            <person name="Plett K.L."/>
            <person name="Tsai I.J."/>
            <person name="Slot J."/>
            <person name="Sipos G."/>
            <person name="Plett J."/>
            <person name="Nagy L.G."/>
            <person name="Grigoriev I.V."/>
        </authorList>
    </citation>
    <scope>NUCLEOTIDE SEQUENCE</scope>
    <source>
        <strain evidence="1">HWK02</strain>
    </source>
</reference>
<evidence type="ECO:0000313" key="2">
    <source>
        <dbReference type="Proteomes" id="UP001175228"/>
    </source>
</evidence>
<comment type="caution">
    <text evidence="1">The sequence shown here is derived from an EMBL/GenBank/DDBJ whole genome shotgun (WGS) entry which is preliminary data.</text>
</comment>
<dbReference type="EMBL" id="JAUEPU010000026">
    <property type="protein sequence ID" value="KAK0493232.1"/>
    <property type="molecule type" value="Genomic_DNA"/>
</dbReference>
<sequence>MLSEFVAQCSAALNTPLPLQTPPATTSALVLSSASTHNLPLAATTAIPSTAAATIRRSPNKNFPYYCRLHLFCLTEELSGHTTRISTFRLDVLGALPLKMPDKISAVNDSPPYLPQELIDYTLDFLHDDVPVLRMCSLASNCLLPRSRRNYMSGNCTDADFDALLKHSPHIAPLVRTLGIHAMGVQTISEIMVELCGDPSLHSIFASLHNLSRIQLVDRRGLTDWDCFPSVFQEIFLRTLRSVRLTTVHLKGISYNTNADLEDVSTAVANPALKHLSIDSESAEITSSNLSLPLAIRAPANGRPELESLSMSGDAVFLQIEFLFFTRSLYNISHVRQLSLQLGTDTKEWVMQVFLHEMRDTLESLTLDVTPNLPGTQVYVLISIIYTYIFRLKCWPRLQTIKKLKSFFVVLHIEMNTWLFKTYFGAALQKFTVELLTTIGPQLILH</sequence>
<dbReference type="AlphaFoldDB" id="A0AA39PZ30"/>
<proteinExistence type="predicted"/>
<keyword evidence="2" id="KW-1185">Reference proteome</keyword>
<name>A0AA39PZ30_9AGAR</name>
<dbReference type="Proteomes" id="UP001175228">
    <property type="component" value="Unassembled WGS sequence"/>
</dbReference>
<protein>
    <submittedName>
        <fullName evidence="1">Uncharacterized protein</fullName>
    </submittedName>
</protein>